<evidence type="ECO:0000313" key="2">
    <source>
        <dbReference type="EMBL" id="SEJ93704.1"/>
    </source>
</evidence>
<dbReference type="RefSeq" id="WP_091835410.1">
    <property type="nucleotide sequence ID" value="NZ_FNZK01000026.1"/>
</dbReference>
<keyword evidence="3" id="KW-1185">Reference proteome</keyword>
<feature type="transmembrane region" description="Helical" evidence="1">
    <location>
        <begin position="56"/>
        <end position="79"/>
    </location>
</feature>
<dbReference type="Proteomes" id="UP000199662">
    <property type="component" value="Unassembled WGS sequence"/>
</dbReference>
<keyword evidence="1" id="KW-1133">Transmembrane helix</keyword>
<organism evidence="2 3">
    <name type="scientific">Propionispira arboris</name>
    <dbReference type="NCBI Taxonomy" id="84035"/>
    <lineage>
        <taxon>Bacteria</taxon>
        <taxon>Bacillati</taxon>
        <taxon>Bacillota</taxon>
        <taxon>Negativicutes</taxon>
        <taxon>Selenomonadales</taxon>
        <taxon>Selenomonadaceae</taxon>
        <taxon>Propionispira</taxon>
    </lineage>
</organism>
<evidence type="ECO:0000313" key="3">
    <source>
        <dbReference type="Proteomes" id="UP000199662"/>
    </source>
</evidence>
<sequence length="109" mass="12582">MQIKKIKTEWVCVEELLFHTSPVLVMLMRFLAAIAGGISLTYFMEKILSLANLFGALETIFLCEWLAPIFYVFGLWYAFSVVNVALVWRNFLFVTLVSRLIVGGFYLFQ</sequence>
<reference evidence="2 3" key="1">
    <citation type="submission" date="2016-10" db="EMBL/GenBank/DDBJ databases">
        <authorList>
            <person name="de Groot N.N."/>
        </authorList>
    </citation>
    <scope>NUCLEOTIDE SEQUENCE [LARGE SCALE GENOMIC DNA]</scope>
    <source>
        <strain evidence="2 3">DSM 2179</strain>
    </source>
</reference>
<dbReference type="STRING" id="84035.SAMN05660742_12627"/>
<accession>A0A1H7CX06</accession>
<dbReference type="EMBL" id="FNZK01000026">
    <property type="protein sequence ID" value="SEJ93704.1"/>
    <property type="molecule type" value="Genomic_DNA"/>
</dbReference>
<evidence type="ECO:0000256" key="1">
    <source>
        <dbReference type="SAM" id="Phobius"/>
    </source>
</evidence>
<keyword evidence="1" id="KW-0472">Membrane</keyword>
<feature type="transmembrane region" description="Helical" evidence="1">
    <location>
        <begin position="91"/>
        <end position="108"/>
    </location>
</feature>
<proteinExistence type="predicted"/>
<gene>
    <name evidence="2" type="ORF">SAMN05660742_12627</name>
</gene>
<protein>
    <submittedName>
        <fullName evidence="2">Uncharacterized protein</fullName>
    </submittedName>
</protein>
<keyword evidence="1" id="KW-0812">Transmembrane</keyword>
<feature type="transmembrane region" description="Helical" evidence="1">
    <location>
        <begin position="23"/>
        <end position="44"/>
    </location>
</feature>
<dbReference type="AlphaFoldDB" id="A0A1H7CX06"/>
<name>A0A1H7CX06_9FIRM</name>